<dbReference type="GO" id="GO:0005886">
    <property type="term" value="C:plasma membrane"/>
    <property type="evidence" value="ECO:0007669"/>
    <property type="project" value="UniProtKB-SubCell"/>
</dbReference>
<accession>A0A401LDC8</accession>
<proteinExistence type="predicted"/>
<dbReference type="Pfam" id="PF02518">
    <property type="entry name" value="HATPase_c"/>
    <property type="match status" value="1"/>
</dbReference>
<feature type="transmembrane region" description="Helical" evidence="14">
    <location>
        <begin position="432"/>
        <end position="452"/>
    </location>
</feature>
<keyword evidence="4" id="KW-1003">Cell membrane</keyword>
<feature type="transmembrane region" description="Helical" evidence="14">
    <location>
        <begin position="341"/>
        <end position="366"/>
    </location>
</feature>
<dbReference type="GO" id="GO:0005524">
    <property type="term" value="F:ATP binding"/>
    <property type="evidence" value="ECO:0007669"/>
    <property type="project" value="UniProtKB-KW"/>
</dbReference>
<dbReference type="InterPro" id="IPR036890">
    <property type="entry name" value="HATPase_C_sf"/>
</dbReference>
<evidence type="ECO:0000256" key="3">
    <source>
        <dbReference type="ARBA" id="ARBA00012438"/>
    </source>
</evidence>
<dbReference type="Pfam" id="PF00512">
    <property type="entry name" value="HisKA"/>
    <property type="match status" value="1"/>
</dbReference>
<dbReference type="Gene3D" id="3.30.565.10">
    <property type="entry name" value="Histidine kinase-like ATPase, C-terminal domain"/>
    <property type="match status" value="1"/>
</dbReference>
<dbReference type="FunFam" id="1.10.287.130:FF:000001">
    <property type="entry name" value="Two-component sensor histidine kinase"/>
    <property type="match status" value="1"/>
</dbReference>
<evidence type="ECO:0000256" key="4">
    <source>
        <dbReference type="ARBA" id="ARBA00022475"/>
    </source>
</evidence>
<name>A0A401LDC8_9FIRM</name>
<feature type="transmembrane region" description="Helical" evidence="14">
    <location>
        <begin position="307"/>
        <end position="329"/>
    </location>
</feature>
<evidence type="ECO:0000256" key="1">
    <source>
        <dbReference type="ARBA" id="ARBA00000085"/>
    </source>
</evidence>
<feature type="transmembrane region" description="Helical" evidence="14">
    <location>
        <begin position="20"/>
        <end position="40"/>
    </location>
</feature>
<evidence type="ECO:0000313" key="17">
    <source>
        <dbReference type="Proteomes" id="UP000287361"/>
    </source>
</evidence>
<dbReference type="EMBL" id="BHVZ01000002">
    <property type="protein sequence ID" value="GCB29543.1"/>
    <property type="molecule type" value="Genomic_DNA"/>
</dbReference>
<evidence type="ECO:0000256" key="7">
    <source>
        <dbReference type="ARBA" id="ARBA00022692"/>
    </source>
</evidence>
<evidence type="ECO:0000256" key="8">
    <source>
        <dbReference type="ARBA" id="ARBA00022741"/>
    </source>
</evidence>
<keyword evidence="9" id="KW-0418">Kinase</keyword>
<dbReference type="SUPFAM" id="SSF55874">
    <property type="entry name" value="ATPase domain of HSP90 chaperone/DNA topoisomerase II/histidine kinase"/>
    <property type="match status" value="1"/>
</dbReference>
<comment type="catalytic activity">
    <reaction evidence="1">
        <text>ATP + protein L-histidine = ADP + protein N-phospho-L-histidine.</text>
        <dbReference type="EC" id="2.7.13.3"/>
    </reaction>
</comment>
<protein>
    <recommendedName>
        <fullName evidence="3">histidine kinase</fullName>
        <ecNumber evidence="3">2.7.13.3</ecNumber>
    </recommendedName>
</protein>
<keyword evidence="10" id="KW-0067">ATP-binding</keyword>
<dbReference type="GO" id="GO:0000155">
    <property type="term" value="F:phosphorelay sensor kinase activity"/>
    <property type="evidence" value="ECO:0007669"/>
    <property type="project" value="InterPro"/>
</dbReference>
<dbReference type="PANTHER" id="PTHR45528:SF1">
    <property type="entry name" value="SENSOR HISTIDINE KINASE CPXA"/>
    <property type="match status" value="1"/>
</dbReference>
<keyword evidence="7 14" id="KW-0812">Transmembrane</keyword>
<dbReference type="InterPro" id="IPR050398">
    <property type="entry name" value="HssS/ArlS-like"/>
</dbReference>
<dbReference type="InterPro" id="IPR036097">
    <property type="entry name" value="HisK_dim/P_sf"/>
</dbReference>
<dbReference type="InterPro" id="IPR003594">
    <property type="entry name" value="HATPase_dom"/>
</dbReference>
<dbReference type="CDD" id="cd00082">
    <property type="entry name" value="HisKA"/>
    <property type="match status" value="1"/>
</dbReference>
<evidence type="ECO:0000313" key="16">
    <source>
        <dbReference type="EMBL" id="GCB29543.1"/>
    </source>
</evidence>
<dbReference type="OrthoDB" id="9792991at2"/>
<dbReference type="SMART" id="SM00387">
    <property type="entry name" value="HATPase_c"/>
    <property type="match status" value="1"/>
</dbReference>
<evidence type="ECO:0000256" key="13">
    <source>
        <dbReference type="ARBA" id="ARBA00023136"/>
    </source>
</evidence>
<evidence type="ECO:0000256" key="14">
    <source>
        <dbReference type="SAM" id="Phobius"/>
    </source>
</evidence>
<dbReference type="Proteomes" id="UP000287361">
    <property type="component" value="Unassembled WGS sequence"/>
</dbReference>
<feature type="domain" description="Histidine kinase" evidence="15">
    <location>
        <begin position="520"/>
        <end position="733"/>
    </location>
</feature>
<gene>
    <name evidence="16" type="ORF">KGMB03357_12040</name>
</gene>
<keyword evidence="8" id="KW-0547">Nucleotide-binding</keyword>
<evidence type="ECO:0000256" key="6">
    <source>
        <dbReference type="ARBA" id="ARBA00022679"/>
    </source>
</evidence>
<keyword evidence="5" id="KW-0597">Phosphoprotein</keyword>
<evidence type="ECO:0000256" key="9">
    <source>
        <dbReference type="ARBA" id="ARBA00022777"/>
    </source>
</evidence>
<evidence type="ECO:0000256" key="10">
    <source>
        <dbReference type="ARBA" id="ARBA00022840"/>
    </source>
</evidence>
<evidence type="ECO:0000256" key="5">
    <source>
        <dbReference type="ARBA" id="ARBA00022553"/>
    </source>
</evidence>
<dbReference type="InterPro" id="IPR005467">
    <property type="entry name" value="His_kinase_dom"/>
</dbReference>
<comment type="subcellular location">
    <subcellularLocation>
        <location evidence="2">Cell membrane</location>
        <topology evidence="2">Multi-pass membrane protein</topology>
    </subcellularLocation>
</comment>
<keyword evidence="13 14" id="KW-0472">Membrane</keyword>
<dbReference type="InterPro" id="IPR003661">
    <property type="entry name" value="HisK_dim/P_dom"/>
</dbReference>
<reference evidence="16 17" key="1">
    <citation type="submission" date="2018-10" db="EMBL/GenBank/DDBJ databases">
        <title>Draft Genome Sequence of Anaerotignum sp. KCTC 15736.</title>
        <authorList>
            <person name="Choi S.H."/>
            <person name="Kim J.S."/>
            <person name="Kang S.W."/>
            <person name="Lee J.S."/>
            <person name="Park S.H."/>
        </authorList>
    </citation>
    <scope>NUCLEOTIDE SEQUENCE [LARGE SCALE GENOMIC DNA]</scope>
    <source>
        <strain evidence="16 17">KCTC 15736</strain>
    </source>
</reference>
<dbReference type="PROSITE" id="PS50109">
    <property type="entry name" value="HIS_KIN"/>
    <property type="match status" value="1"/>
</dbReference>
<keyword evidence="12" id="KW-0902">Two-component regulatory system</keyword>
<dbReference type="SUPFAM" id="SSF47384">
    <property type="entry name" value="Homodimeric domain of signal transducing histidine kinase"/>
    <property type="match status" value="1"/>
</dbReference>
<evidence type="ECO:0000256" key="2">
    <source>
        <dbReference type="ARBA" id="ARBA00004651"/>
    </source>
</evidence>
<evidence type="ECO:0000256" key="11">
    <source>
        <dbReference type="ARBA" id="ARBA00022989"/>
    </source>
</evidence>
<dbReference type="Gene3D" id="1.10.287.130">
    <property type="match status" value="1"/>
</dbReference>
<keyword evidence="6" id="KW-0808">Transferase</keyword>
<feature type="transmembrane region" description="Helical" evidence="14">
    <location>
        <begin position="399"/>
        <end position="426"/>
    </location>
</feature>
<evidence type="ECO:0000259" key="15">
    <source>
        <dbReference type="PROSITE" id="PS50109"/>
    </source>
</evidence>
<sequence length="745" mass="84187">MATKSKKSKLYRLRYKGVAVVLFFTFAVSIFFCGIVGVNISRNWSWNVINADTVYDTEEFREAFSRTLDRAVQADIYYQNEDRVSKGAAVDRNDLLNSFKRYYGIIDGMITANTEINAAYDGLILHGEIPASLQRNLEEYRNLVESRLPAYYKMYIQRQLDEYKNCIRYLEGVRNFLYYVEDENGNVVGGNATKGEISQEARTLVLSSGFSSDHLGENPYYFDTYENPVLEKSNFKFYGAIRDPLLPGDEFYDLWQGFGFAKKSIPILSCVSAVSLLGMLLSVIYLVRVTGQTERHGKIQLGIVDRLYNEVHFLLVALFGCIAGFTAHTLVDTIRQGAVLFWNYVFATILGVLYLVTAAILLNYLLSVARQLKNKSFFRNTWISVSIRRMSELFTGSTFRGWMVIVMLCYALGNCVIMGVMVMAPYYGYAELAVLAGVGLVCFNGLCMYWFVRALRSLKEIMISVKESAKGNFSYQLDLNRISPSFLNFAEDVANIQEGFKNAVDDAVKGERMKAELITNVSHDLKTPLTSIISYVELLKHEDLKNERAKGFIAVLYEKSYRLKHLIEDLIEASKASSGNLTVAKMRVDYKQLTLQAMGELEDKTNAAGLTFKLSCDEPVFIDADGGHMWRILENLLSNVIKYAMRNSRIYVDIFKMDGYGVLVMKNISATPIDFDETRLTERFVRGDASRTTEGSGLGLSITQSLAEIQGGTFGIQVDGDLFKAIVSIPLWEEDEEEENEVDTL</sequence>
<keyword evidence="11 14" id="KW-1133">Transmembrane helix</keyword>
<keyword evidence="17" id="KW-1185">Reference proteome</keyword>
<comment type="caution">
    <text evidence="16">The sequence shown here is derived from an EMBL/GenBank/DDBJ whole genome shotgun (WGS) entry which is preliminary data.</text>
</comment>
<dbReference type="SMART" id="SM00388">
    <property type="entry name" value="HisKA"/>
    <property type="match status" value="1"/>
</dbReference>
<organism evidence="16 17">
    <name type="scientific">Anaerotignum faecicola</name>
    <dbReference type="NCBI Taxonomy" id="2358141"/>
    <lineage>
        <taxon>Bacteria</taxon>
        <taxon>Bacillati</taxon>
        <taxon>Bacillota</taxon>
        <taxon>Clostridia</taxon>
        <taxon>Lachnospirales</taxon>
        <taxon>Anaerotignaceae</taxon>
        <taxon>Anaerotignum</taxon>
    </lineage>
</organism>
<feature type="transmembrane region" description="Helical" evidence="14">
    <location>
        <begin position="265"/>
        <end position="287"/>
    </location>
</feature>
<dbReference type="EC" id="2.7.13.3" evidence="3"/>
<evidence type="ECO:0000256" key="12">
    <source>
        <dbReference type="ARBA" id="ARBA00023012"/>
    </source>
</evidence>
<dbReference type="PANTHER" id="PTHR45528">
    <property type="entry name" value="SENSOR HISTIDINE KINASE CPXA"/>
    <property type="match status" value="1"/>
</dbReference>
<dbReference type="AlphaFoldDB" id="A0A401LDC8"/>